<dbReference type="GO" id="GO:0005737">
    <property type="term" value="C:cytoplasm"/>
    <property type="evidence" value="ECO:0007669"/>
    <property type="project" value="TreeGrafter"/>
</dbReference>
<dbReference type="InterPro" id="IPR006162">
    <property type="entry name" value="Ppantetheine_attach_site"/>
</dbReference>
<dbReference type="GO" id="GO:0008610">
    <property type="term" value="P:lipid biosynthetic process"/>
    <property type="evidence" value="ECO:0007669"/>
    <property type="project" value="UniProtKB-ARBA"/>
</dbReference>
<sequence length="1086" mass="113812">MPLSDRQPHPLSATQHGIWVTERAGGLGTVFSMPFAVTLTGDVDQEALRAACRTLVRRHPVLGCAVRERAGVPGLVPAAVPPVPVTVDLREDPQLAAAVEEGEIRRPFDLEHGPLVRFTLLRTADDTVRLLVVAHHLVFDGRSTSILLDDLALLYAGKELPDLPPDGHPDDAEDRIAELLSGARDFWRTQPAVEHSVQLPGLRSLPEPAPRRAGDGASAGAVVIRDLDDALRRAVAEACAELGLTVFQFTAATWLALLHRYGNPTPVLGVDLGTRRPADLERIGAHVNELPLTRAPHRGESFRDFAQSLVFEQGLRSDLRGLYRYREVPLARALPGVRPGAALVPVTLGYRRREAPPGFPGAEAMVDWALPNGTSRGALRIHMVDGPDAWRFALNHDPQALAPAFAERIADHWCALAAAVAARPDALLDSHDLAPEETVLRAQANATEVPMPPKTVGELVADQASRTPDRVAVEDGSLRLTYRQLQQAVAATAGRLSAAGARPGGLVALALPRSAACLVAQLAVLRCGAAYVPLDPQHPSARLALQLEDCRPDLLLALPGGADALPASAHTPLLVLDPTADLAAATAAGTGDGAPGGVPGGVPVGRDRAYVLHTSGSTGRPKGVEIEHRALVNLLLSFRSLLGDGDGGGDRDTAGGGPVGGGGEPGREQAPRWLALTSPTFDISALECYLPLIDGGRVVFAPPGAALDGRATEALVRERGITHVQATPSGWQLLLEAGVGGPGLTAVVGGEALAPVLAAELTRRCGRVLHAYGPTETTVWSTVDQALPTSGAPVLGRPIANTTVQVLDRWGRPVPAGVPGELWIGGAGLARGYLGRPGATADRFRPDPDGAPGARRYRTGDLVCRGLDGRLVFSGRLDGQVKIRGHRVETGEIESALLALPEVVRAAVVAHDGPAGAVLTAFVVAVPAEPSSAGLRAALSRVLPAVMLPERWRFLDRLPLTAAGKVDRVALGLLADAQPHTGVETGATPGAEADTPDRDGPAPGASVPAHAVVVREIWAEVLGVPAVDLELDEDLFELGGHSLTVARIAARISDRLGVDLPLHQLYDEATVRGMALAVARIEGGTR</sequence>
<dbReference type="InterPro" id="IPR001242">
    <property type="entry name" value="Condensation_dom"/>
</dbReference>
<dbReference type="PROSITE" id="PS00012">
    <property type="entry name" value="PHOSPHOPANTETHEINE"/>
    <property type="match status" value="1"/>
</dbReference>
<name>A0A1H7PA75_STRJI</name>
<dbReference type="InterPro" id="IPR023213">
    <property type="entry name" value="CAT-like_dom_sf"/>
</dbReference>
<dbReference type="GO" id="GO:0043041">
    <property type="term" value="P:amino acid activation for nonribosomal peptide biosynthetic process"/>
    <property type="evidence" value="ECO:0007669"/>
    <property type="project" value="TreeGrafter"/>
</dbReference>
<dbReference type="GO" id="GO:0017000">
    <property type="term" value="P:antibiotic biosynthetic process"/>
    <property type="evidence" value="ECO:0007669"/>
    <property type="project" value="UniProtKB-ARBA"/>
</dbReference>
<dbReference type="SUPFAM" id="SSF52777">
    <property type="entry name" value="CoA-dependent acyltransferases"/>
    <property type="match status" value="2"/>
</dbReference>
<dbReference type="NCBIfam" id="TIGR01733">
    <property type="entry name" value="AA-adenyl-dom"/>
    <property type="match status" value="1"/>
</dbReference>
<dbReference type="Pfam" id="PF00501">
    <property type="entry name" value="AMP-binding"/>
    <property type="match status" value="1"/>
</dbReference>
<keyword evidence="2" id="KW-0596">Phosphopantetheine</keyword>
<feature type="domain" description="Carrier" evidence="5">
    <location>
        <begin position="1005"/>
        <end position="1082"/>
    </location>
</feature>
<dbReference type="STRING" id="235985.SAMN05414137_107283"/>
<evidence type="ECO:0000313" key="6">
    <source>
        <dbReference type="EMBL" id="SEL32516.1"/>
    </source>
</evidence>
<comment type="cofactor">
    <cofactor evidence="1">
        <name>pantetheine 4'-phosphate</name>
        <dbReference type="ChEBI" id="CHEBI:47942"/>
    </cofactor>
</comment>
<evidence type="ECO:0000256" key="3">
    <source>
        <dbReference type="ARBA" id="ARBA00022553"/>
    </source>
</evidence>
<evidence type="ECO:0000256" key="2">
    <source>
        <dbReference type="ARBA" id="ARBA00022450"/>
    </source>
</evidence>
<dbReference type="InterPro" id="IPR045851">
    <property type="entry name" value="AMP-bd_C_sf"/>
</dbReference>
<dbReference type="InterPro" id="IPR020845">
    <property type="entry name" value="AMP-binding_CS"/>
</dbReference>
<dbReference type="InterPro" id="IPR042099">
    <property type="entry name" value="ANL_N_sf"/>
</dbReference>
<dbReference type="InterPro" id="IPR036736">
    <property type="entry name" value="ACP-like_sf"/>
</dbReference>
<dbReference type="GO" id="GO:0003824">
    <property type="term" value="F:catalytic activity"/>
    <property type="evidence" value="ECO:0007669"/>
    <property type="project" value="InterPro"/>
</dbReference>
<organism evidence="6 7">
    <name type="scientific">Streptacidiphilus jiangxiensis</name>
    <dbReference type="NCBI Taxonomy" id="235985"/>
    <lineage>
        <taxon>Bacteria</taxon>
        <taxon>Bacillati</taxon>
        <taxon>Actinomycetota</taxon>
        <taxon>Actinomycetes</taxon>
        <taxon>Kitasatosporales</taxon>
        <taxon>Streptomycetaceae</taxon>
        <taxon>Streptacidiphilus</taxon>
    </lineage>
</organism>
<feature type="region of interest" description="Disordered" evidence="4">
    <location>
        <begin position="646"/>
        <end position="669"/>
    </location>
</feature>
<dbReference type="eggNOG" id="COG1020">
    <property type="taxonomic scope" value="Bacteria"/>
</dbReference>
<dbReference type="InterPro" id="IPR009081">
    <property type="entry name" value="PP-bd_ACP"/>
</dbReference>
<proteinExistence type="predicted"/>
<dbReference type="Gene3D" id="3.30.559.30">
    <property type="entry name" value="Nonribosomal peptide synthetase, condensation domain"/>
    <property type="match status" value="1"/>
</dbReference>
<reference evidence="7" key="1">
    <citation type="submission" date="2016-10" db="EMBL/GenBank/DDBJ databases">
        <authorList>
            <person name="Varghese N."/>
        </authorList>
    </citation>
    <scope>NUCLEOTIDE SEQUENCE [LARGE SCALE GENOMIC DNA]</scope>
    <source>
        <strain evidence="7">DSM 45096 / BCRC 16803 / CGMCC 4.1857 / CIP 109030 / JCM 12277 / KCTC 19219 / NBRC 100920 / 33214</strain>
    </source>
</reference>
<accession>A0A1H7PA75</accession>
<dbReference type="Gene3D" id="1.10.1200.10">
    <property type="entry name" value="ACP-like"/>
    <property type="match status" value="1"/>
</dbReference>
<keyword evidence="7" id="KW-1185">Reference proteome</keyword>
<evidence type="ECO:0000313" key="7">
    <source>
        <dbReference type="Proteomes" id="UP000183015"/>
    </source>
</evidence>
<gene>
    <name evidence="6" type="ORF">SAMN05414137_107283</name>
</gene>
<dbReference type="Gene3D" id="3.30.300.30">
    <property type="match status" value="1"/>
</dbReference>
<dbReference type="PANTHER" id="PTHR45527">
    <property type="entry name" value="NONRIBOSOMAL PEPTIDE SYNTHETASE"/>
    <property type="match status" value="1"/>
</dbReference>
<dbReference type="SUPFAM" id="SSF47336">
    <property type="entry name" value="ACP-like"/>
    <property type="match status" value="1"/>
</dbReference>
<dbReference type="GO" id="GO:0031177">
    <property type="term" value="F:phosphopantetheine binding"/>
    <property type="evidence" value="ECO:0007669"/>
    <property type="project" value="InterPro"/>
</dbReference>
<dbReference type="PROSITE" id="PS00455">
    <property type="entry name" value="AMP_BINDING"/>
    <property type="match status" value="1"/>
</dbReference>
<dbReference type="SMART" id="SM00823">
    <property type="entry name" value="PKS_PP"/>
    <property type="match status" value="1"/>
</dbReference>
<dbReference type="GO" id="GO:0044550">
    <property type="term" value="P:secondary metabolite biosynthetic process"/>
    <property type="evidence" value="ECO:0007669"/>
    <property type="project" value="TreeGrafter"/>
</dbReference>
<keyword evidence="3" id="KW-0597">Phosphoprotein</keyword>
<dbReference type="Pfam" id="PF13193">
    <property type="entry name" value="AMP-binding_C"/>
    <property type="match status" value="1"/>
</dbReference>
<dbReference type="RefSeq" id="WP_042442867.1">
    <property type="nucleotide sequence ID" value="NZ_BBPN01000003.1"/>
</dbReference>
<dbReference type="InterPro" id="IPR025110">
    <property type="entry name" value="AMP-bd_C"/>
</dbReference>
<dbReference type="Proteomes" id="UP000183015">
    <property type="component" value="Unassembled WGS sequence"/>
</dbReference>
<dbReference type="PROSITE" id="PS50075">
    <property type="entry name" value="CARRIER"/>
    <property type="match status" value="1"/>
</dbReference>
<dbReference type="AlphaFoldDB" id="A0A1H7PA75"/>
<dbReference type="SUPFAM" id="SSF56801">
    <property type="entry name" value="Acetyl-CoA synthetase-like"/>
    <property type="match status" value="1"/>
</dbReference>
<dbReference type="Pfam" id="PF00550">
    <property type="entry name" value="PP-binding"/>
    <property type="match status" value="1"/>
</dbReference>
<feature type="compositionally biased region" description="Gly residues" evidence="4">
    <location>
        <begin position="654"/>
        <end position="664"/>
    </location>
</feature>
<feature type="region of interest" description="Disordered" evidence="4">
    <location>
        <begin position="980"/>
        <end position="1006"/>
    </location>
</feature>
<evidence type="ECO:0000256" key="4">
    <source>
        <dbReference type="SAM" id="MobiDB-lite"/>
    </source>
</evidence>
<dbReference type="InterPro" id="IPR020806">
    <property type="entry name" value="PKS_PP-bd"/>
</dbReference>
<dbReference type="Gene3D" id="3.40.50.12780">
    <property type="entry name" value="N-terminal domain of ligase-like"/>
    <property type="match status" value="1"/>
</dbReference>
<evidence type="ECO:0000259" key="5">
    <source>
        <dbReference type="PROSITE" id="PS50075"/>
    </source>
</evidence>
<evidence type="ECO:0000256" key="1">
    <source>
        <dbReference type="ARBA" id="ARBA00001957"/>
    </source>
</evidence>
<dbReference type="Pfam" id="PF00668">
    <property type="entry name" value="Condensation"/>
    <property type="match status" value="1"/>
</dbReference>
<dbReference type="OrthoDB" id="2472181at2"/>
<dbReference type="InterPro" id="IPR010071">
    <property type="entry name" value="AA_adenyl_dom"/>
</dbReference>
<dbReference type="InterPro" id="IPR000873">
    <property type="entry name" value="AMP-dep_synth/lig_dom"/>
</dbReference>
<dbReference type="PANTHER" id="PTHR45527:SF1">
    <property type="entry name" value="FATTY ACID SYNTHASE"/>
    <property type="match status" value="1"/>
</dbReference>
<dbReference type="EMBL" id="FOAZ01000007">
    <property type="protein sequence ID" value="SEL32516.1"/>
    <property type="molecule type" value="Genomic_DNA"/>
</dbReference>
<protein>
    <submittedName>
        <fullName evidence="6">Amino acid adenylation domain-containing protein</fullName>
    </submittedName>
</protein>
<dbReference type="Gene3D" id="3.30.559.10">
    <property type="entry name" value="Chloramphenicol acetyltransferase-like domain"/>
    <property type="match status" value="1"/>
</dbReference>